<name>A0A1H8ZDS2_9ACTN</name>
<dbReference type="RefSeq" id="WP_091177269.1">
    <property type="nucleotide sequence ID" value="NZ_FOFA01000001.1"/>
</dbReference>
<gene>
    <name evidence="1" type="ORF">SAMN05421756_101197</name>
</gene>
<dbReference type="Proteomes" id="UP000198504">
    <property type="component" value="Unassembled WGS sequence"/>
</dbReference>
<proteinExistence type="predicted"/>
<evidence type="ECO:0000313" key="2">
    <source>
        <dbReference type="Proteomes" id="UP000198504"/>
    </source>
</evidence>
<reference evidence="2" key="1">
    <citation type="submission" date="2016-10" db="EMBL/GenBank/DDBJ databases">
        <authorList>
            <person name="Varghese N."/>
            <person name="Submissions S."/>
        </authorList>
    </citation>
    <scope>NUCLEOTIDE SEQUENCE [LARGE SCALE GENOMIC DNA]</scope>
    <source>
        <strain evidence="2">CGMCC 4.6856</strain>
    </source>
</reference>
<sequence>MSVQAAVRTVSDPTFCEVRRAAEALVTELGRHLDALAALPEGPVGLVRLADLNDPVRRAVARWDRAVLAHTGTLPLAVDDGWGEDLSD</sequence>
<evidence type="ECO:0000313" key="1">
    <source>
        <dbReference type="EMBL" id="SEP62317.1"/>
    </source>
</evidence>
<dbReference type="AlphaFoldDB" id="A0A1H8ZDS2"/>
<dbReference type="EMBL" id="FOFA01000001">
    <property type="protein sequence ID" value="SEP62317.1"/>
    <property type="molecule type" value="Genomic_DNA"/>
</dbReference>
<organism evidence="1 2">
    <name type="scientific">Microlunatus flavus</name>
    <dbReference type="NCBI Taxonomy" id="1036181"/>
    <lineage>
        <taxon>Bacteria</taxon>
        <taxon>Bacillati</taxon>
        <taxon>Actinomycetota</taxon>
        <taxon>Actinomycetes</taxon>
        <taxon>Propionibacteriales</taxon>
        <taxon>Propionibacteriaceae</taxon>
        <taxon>Microlunatus</taxon>
    </lineage>
</organism>
<protein>
    <submittedName>
        <fullName evidence="1">Uncharacterized protein</fullName>
    </submittedName>
</protein>
<accession>A0A1H8ZDS2</accession>
<keyword evidence="2" id="KW-1185">Reference proteome</keyword>